<keyword evidence="4 6" id="KW-1133">Transmembrane helix</keyword>
<evidence type="ECO:0000313" key="7">
    <source>
        <dbReference type="EMBL" id="RIX35618.1"/>
    </source>
</evidence>
<dbReference type="AlphaFoldDB" id="A0A418Q822"/>
<dbReference type="NCBIfam" id="NF037997">
    <property type="entry name" value="Na_Pi_symport"/>
    <property type="match status" value="2"/>
</dbReference>
<dbReference type="EMBL" id="QXJK01000003">
    <property type="protein sequence ID" value="RIX35618.1"/>
    <property type="molecule type" value="Genomic_DNA"/>
</dbReference>
<sequence length="325" mass="33771">MGILATSIIQSSSTTTAIVVTMVAAGAVPMEVAIPMVMGANIGTSVTNTLASLGHAGKDNEFKRAITAATVHDYFNLFAVIILLPIELIFHPIQHSAQWLSNALYGNVLPNPEEADFLGIITDPVVEAIGPKGLLGNLPGSNVVVGAVTILLGVVMIFLAVRWLGKILQLIVVGRAKKLLEKSIGGNPMVAMGAGAAVTVAAQSSSVTTSVMIPFAGSGALTPRQIYPMTLGANVGTTVTTIIAAMAVTGGGGEAALTIAFVHLLFNVFGIAIIYGIPFLRPIPLRCAELLAEVAAQRKYIAIAWVLGVFIILPTAMIFAKVVFF</sequence>
<comment type="caution">
    <text evidence="7">The sequence shown here is derived from an EMBL/GenBank/DDBJ whole genome shotgun (WGS) entry which is preliminary data.</text>
</comment>
<feature type="transmembrane region" description="Helical" evidence="6">
    <location>
        <begin position="143"/>
        <end position="165"/>
    </location>
</feature>
<feature type="transmembrane region" description="Helical" evidence="6">
    <location>
        <begin position="255"/>
        <end position="280"/>
    </location>
</feature>
<evidence type="ECO:0000313" key="8">
    <source>
        <dbReference type="Proteomes" id="UP000285278"/>
    </source>
</evidence>
<dbReference type="OrthoDB" id="9763003at2"/>
<evidence type="ECO:0000256" key="1">
    <source>
        <dbReference type="ARBA" id="ARBA00004651"/>
    </source>
</evidence>
<proteinExistence type="predicted"/>
<dbReference type="InterPro" id="IPR003841">
    <property type="entry name" value="Na/Pi_transpt"/>
</dbReference>
<dbReference type="Proteomes" id="UP000285278">
    <property type="component" value="Unassembled WGS sequence"/>
</dbReference>
<evidence type="ECO:0000256" key="6">
    <source>
        <dbReference type="SAM" id="Phobius"/>
    </source>
</evidence>
<dbReference type="PANTHER" id="PTHR10010:SF46">
    <property type="entry name" value="SODIUM-DEPENDENT PHOSPHATE TRANSPORT PROTEIN 2B"/>
    <property type="match status" value="1"/>
</dbReference>
<evidence type="ECO:0000256" key="3">
    <source>
        <dbReference type="ARBA" id="ARBA00022692"/>
    </source>
</evidence>
<dbReference type="Pfam" id="PF02690">
    <property type="entry name" value="Na_Pi_cotrans"/>
    <property type="match status" value="2"/>
</dbReference>
<evidence type="ECO:0000256" key="2">
    <source>
        <dbReference type="ARBA" id="ARBA00022475"/>
    </source>
</evidence>
<keyword evidence="8" id="KW-1185">Reference proteome</keyword>
<evidence type="ECO:0000256" key="5">
    <source>
        <dbReference type="ARBA" id="ARBA00023136"/>
    </source>
</evidence>
<gene>
    <name evidence="7" type="ORF">D3M95_03635</name>
</gene>
<name>A0A418Q822_9CORY</name>
<accession>A0A418Q822</accession>
<organism evidence="7 8">
    <name type="scientific">Corynebacterium falsenii</name>
    <dbReference type="NCBI Taxonomy" id="108486"/>
    <lineage>
        <taxon>Bacteria</taxon>
        <taxon>Bacillati</taxon>
        <taxon>Actinomycetota</taxon>
        <taxon>Actinomycetes</taxon>
        <taxon>Mycobacteriales</taxon>
        <taxon>Corynebacteriaceae</taxon>
        <taxon>Corynebacterium</taxon>
    </lineage>
</organism>
<reference evidence="7 8" key="1">
    <citation type="submission" date="2018-09" db="EMBL/GenBank/DDBJ databases">
        <title>Optimization and identification of Corynebacterium falsenii FN1-14 from fish paste.</title>
        <authorList>
            <person name="Daroonpunt R."/>
            <person name="Tanasupawat S."/>
        </authorList>
    </citation>
    <scope>NUCLEOTIDE SEQUENCE [LARGE SCALE GENOMIC DNA]</scope>
    <source>
        <strain evidence="7 8">FN1-14</strain>
    </source>
</reference>
<comment type="subcellular location">
    <subcellularLocation>
        <location evidence="1">Cell membrane</location>
        <topology evidence="1">Multi-pass membrane protein</topology>
    </subcellularLocation>
</comment>
<evidence type="ECO:0000256" key="4">
    <source>
        <dbReference type="ARBA" id="ARBA00022989"/>
    </source>
</evidence>
<dbReference type="PANTHER" id="PTHR10010">
    <property type="entry name" value="SOLUTE CARRIER FAMILY 34 SODIUM PHOSPHATE , MEMBER 2-RELATED"/>
    <property type="match status" value="1"/>
</dbReference>
<dbReference type="GO" id="GO:0044341">
    <property type="term" value="P:sodium-dependent phosphate transport"/>
    <property type="evidence" value="ECO:0007669"/>
    <property type="project" value="InterPro"/>
</dbReference>
<protein>
    <submittedName>
        <fullName evidence="7">Na/Pi cotransporter family protein</fullName>
    </submittedName>
</protein>
<feature type="transmembrane region" description="Helical" evidence="6">
    <location>
        <begin position="300"/>
        <end position="324"/>
    </location>
</feature>
<dbReference type="GO" id="GO:0005436">
    <property type="term" value="F:sodium:phosphate symporter activity"/>
    <property type="evidence" value="ECO:0007669"/>
    <property type="project" value="InterPro"/>
</dbReference>
<feature type="transmembrane region" description="Helical" evidence="6">
    <location>
        <begin position="74"/>
        <end position="93"/>
    </location>
</feature>
<keyword evidence="5 6" id="KW-0472">Membrane</keyword>
<feature type="transmembrane region" description="Helical" evidence="6">
    <location>
        <begin position="226"/>
        <end position="248"/>
    </location>
</feature>
<keyword evidence="3 6" id="KW-0812">Transmembrane</keyword>
<dbReference type="GO" id="GO:0005886">
    <property type="term" value="C:plasma membrane"/>
    <property type="evidence" value="ECO:0007669"/>
    <property type="project" value="UniProtKB-SubCell"/>
</dbReference>
<keyword evidence="2" id="KW-1003">Cell membrane</keyword>